<dbReference type="Proteomes" id="UP000478052">
    <property type="component" value="Unassembled WGS sequence"/>
</dbReference>
<comment type="caution">
    <text evidence="2">The sequence shown here is derived from an EMBL/GenBank/DDBJ whole genome shotgun (WGS) entry which is preliminary data.</text>
</comment>
<dbReference type="OrthoDB" id="6600747at2759"/>
<evidence type="ECO:0000256" key="1">
    <source>
        <dbReference type="SAM" id="MobiDB-lite"/>
    </source>
</evidence>
<name>A0A6G0XAX4_APHCR</name>
<dbReference type="EMBL" id="VUJU01007991">
    <property type="protein sequence ID" value="KAF0737155.1"/>
    <property type="molecule type" value="Genomic_DNA"/>
</dbReference>
<evidence type="ECO:0008006" key="4">
    <source>
        <dbReference type="Google" id="ProtNLM"/>
    </source>
</evidence>
<accession>A0A6G0XAX4</accession>
<reference evidence="2 3" key="1">
    <citation type="submission" date="2019-08" db="EMBL/GenBank/DDBJ databases">
        <title>Whole genome of Aphis craccivora.</title>
        <authorList>
            <person name="Voronova N.V."/>
            <person name="Shulinski R.S."/>
            <person name="Bandarenka Y.V."/>
            <person name="Zhorov D.G."/>
            <person name="Warner D."/>
        </authorList>
    </citation>
    <scope>NUCLEOTIDE SEQUENCE [LARGE SCALE GENOMIC DNA]</scope>
    <source>
        <strain evidence="2">180601</strain>
        <tissue evidence="2">Whole Body</tissue>
    </source>
</reference>
<proteinExistence type="predicted"/>
<keyword evidence="3" id="KW-1185">Reference proteome</keyword>
<evidence type="ECO:0000313" key="2">
    <source>
        <dbReference type="EMBL" id="KAF0737155.1"/>
    </source>
</evidence>
<gene>
    <name evidence="2" type="ORF">FWK35_00017527</name>
</gene>
<sequence length="190" mass="21499">MKKRKLGTGSAAPNKSKYNDDALSFLDNVEDERRTKSNINFNENLNHSEITSANESFDQTAETESETMIETDTLIVDQQPEKELSDSLTEIFRKPHEKQKKRGTKDKILEEIKKGREGRLAALKEMRQCECNDPMQILFKSMASTVATFPPKLAIEAKHKVFNIITELELRALKTKANTLSSLEHIASTG</sequence>
<dbReference type="AlphaFoldDB" id="A0A6G0XAX4"/>
<evidence type="ECO:0000313" key="3">
    <source>
        <dbReference type="Proteomes" id="UP000478052"/>
    </source>
</evidence>
<organism evidence="2 3">
    <name type="scientific">Aphis craccivora</name>
    <name type="common">Cowpea aphid</name>
    <dbReference type="NCBI Taxonomy" id="307492"/>
    <lineage>
        <taxon>Eukaryota</taxon>
        <taxon>Metazoa</taxon>
        <taxon>Ecdysozoa</taxon>
        <taxon>Arthropoda</taxon>
        <taxon>Hexapoda</taxon>
        <taxon>Insecta</taxon>
        <taxon>Pterygota</taxon>
        <taxon>Neoptera</taxon>
        <taxon>Paraneoptera</taxon>
        <taxon>Hemiptera</taxon>
        <taxon>Sternorrhyncha</taxon>
        <taxon>Aphidomorpha</taxon>
        <taxon>Aphidoidea</taxon>
        <taxon>Aphididae</taxon>
        <taxon>Aphidini</taxon>
        <taxon>Aphis</taxon>
        <taxon>Aphis</taxon>
    </lineage>
</organism>
<feature type="region of interest" description="Disordered" evidence="1">
    <location>
        <begin position="1"/>
        <end position="24"/>
    </location>
</feature>
<protein>
    <recommendedName>
        <fullName evidence="4">BESS domain-containing protein</fullName>
    </recommendedName>
</protein>